<dbReference type="AlphaFoldDB" id="A0AAN0VYP7"/>
<feature type="transmembrane region" description="Helical" evidence="1">
    <location>
        <begin position="91"/>
        <end position="121"/>
    </location>
</feature>
<feature type="transmembrane region" description="Helical" evidence="1">
    <location>
        <begin position="141"/>
        <end position="172"/>
    </location>
</feature>
<evidence type="ECO:0000313" key="3">
    <source>
        <dbReference type="Proteomes" id="UP000030081"/>
    </source>
</evidence>
<evidence type="ECO:0000256" key="1">
    <source>
        <dbReference type="SAM" id="Phobius"/>
    </source>
</evidence>
<dbReference type="KEGG" id="vcy:IX92_18625"/>
<proteinExistence type="predicted"/>
<evidence type="ECO:0000313" key="2">
    <source>
        <dbReference type="EMBL" id="AIW21048.1"/>
    </source>
</evidence>
<dbReference type="EMBL" id="CP009618">
    <property type="protein sequence ID" value="AIW21048.1"/>
    <property type="molecule type" value="Genomic_DNA"/>
</dbReference>
<gene>
    <name evidence="2" type="ORF">IX92_18625</name>
</gene>
<protein>
    <recommendedName>
        <fullName evidence="4">Glycerophosphoryl diester phosphodiesterase membrane domain-containing protein</fullName>
    </recommendedName>
</protein>
<reference evidence="2 3" key="1">
    <citation type="submission" date="2014-10" db="EMBL/GenBank/DDBJ databases">
        <title>The Complete Genome Sequence for the Shellfish Pathogen Vibrio coralliilyticus RE98 Isolated from a Shellfish Hatchery.</title>
        <authorList>
            <person name="Richards G.P."/>
            <person name="Bono J.L."/>
            <person name="Watson M.A."/>
            <person name="Needleman D.S."/>
        </authorList>
    </citation>
    <scope>NUCLEOTIDE SEQUENCE [LARGE SCALE GENOMIC DNA]</scope>
    <source>
        <strain evidence="2 3">RE98</strain>
    </source>
</reference>
<feature type="transmembrane region" description="Helical" evidence="1">
    <location>
        <begin position="20"/>
        <end position="40"/>
    </location>
</feature>
<feature type="transmembrane region" description="Helical" evidence="1">
    <location>
        <begin position="178"/>
        <end position="203"/>
    </location>
</feature>
<organism evidence="2 3">
    <name type="scientific">Vibrio coralliilyticus</name>
    <dbReference type="NCBI Taxonomy" id="190893"/>
    <lineage>
        <taxon>Bacteria</taxon>
        <taxon>Pseudomonadati</taxon>
        <taxon>Pseudomonadota</taxon>
        <taxon>Gammaproteobacteria</taxon>
        <taxon>Vibrionales</taxon>
        <taxon>Vibrionaceae</taxon>
        <taxon>Vibrio</taxon>
    </lineage>
</organism>
<feature type="transmembrane region" description="Helical" evidence="1">
    <location>
        <begin position="47"/>
        <end position="71"/>
    </location>
</feature>
<keyword evidence="1" id="KW-0812">Transmembrane</keyword>
<sequence>MNRLLLESYYFLRNNFSSIFIISGPFIFLMAALSVALEFTQGSQAFFAMYVAVFIVVHAFTFCRLIKYMAAVVTGGTRELSVTLNECFRLSILYLVYGTAVVAGLIALVIPGLYLIAKYAFADFEFVLNKRSTFQSMSESWNITSGVVLTLVLGGIAINAPLFLLEFLIALFEPSSSVAYFTSAFVSEVLSFTGLVFSSIFYFRVYTKVLEGREVNE</sequence>
<accession>A0AAN0VYP7</accession>
<dbReference type="RefSeq" id="WP_043010070.1">
    <property type="nucleotide sequence ID" value="NZ_CP009618.1"/>
</dbReference>
<keyword evidence="3" id="KW-1185">Reference proteome</keyword>
<evidence type="ECO:0008006" key="4">
    <source>
        <dbReference type="Google" id="ProtNLM"/>
    </source>
</evidence>
<dbReference type="Proteomes" id="UP000030081">
    <property type="component" value="Chromosome 2"/>
</dbReference>
<name>A0AAN0VYP7_9VIBR</name>
<keyword evidence="1" id="KW-0472">Membrane</keyword>
<keyword evidence="1" id="KW-1133">Transmembrane helix</keyword>